<protein>
    <recommendedName>
        <fullName evidence="2">3-hydroxyisobutyryl-CoA hydrolase</fullName>
        <shortName evidence="2">HIB-CoA hydrolase</shortName>
        <shortName evidence="2">HIBYL-CoA-H</shortName>
        <ecNumber evidence="2">3.1.2.4</ecNumber>
    </recommendedName>
    <alternativeName>
        <fullName evidence="2">3-hydroxyisobutyryl-coenzyme A hydrolase</fullName>
    </alternativeName>
</protein>
<organism evidence="5 6">
    <name type="scientific">Nepenthes gracilis</name>
    <name type="common">Slender pitcher plant</name>
    <dbReference type="NCBI Taxonomy" id="150966"/>
    <lineage>
        <taxon>Eukaryota</taxon>
        <taxon>Viridiplantae</taxon>
        <taxon>Streptophyta</taxon>
        <taxon>Embryophyta</taxon>
        <taxon>Tracheophyta</taxon>
        <taxon>Spermatophyta</taxon>
        <taxon>Magnoliopsida</taxon>
        <taxon>eudicotyledons</taxon>
        <taxon>Gunneridae</taxon>
        <taxon>Pentapetalae</taxon>
        <taxon>Caryophyllales</taxon>
        <taxon>Nepenthaceae</taxon>
        <taxon>Nepenthes</taxon>
    </lineage>
</organism>
<evidence type="ECO:0000259" key="4">
    <source>
        <dbReference type="Pfam" id="PF16113"/>
    </source>
</evidence>
<dbReference type="PANTHER" id="PTHR43176">
    <property type="entry name" value="3-HYDROXYISOBUTYRYL-COA HYDROLASE-RELATED"/>
    <property type="match status" value="1"/>
</dbReference>
<dbReference type="Proteomes" id="UP001279734">
    <property type="component" value="Unassembled WGS sequence"/>
</dbReference>
<comment type="pathway">
    <text evidence="2">Amino-acid degradation; L-valine degradation.</text>
</comment>
<dbReference type="NCBIfam" id="NF004127">
    <property type="entry name" value="PRK05617.1"/>
    <property type="match status" value="1"/>
</dbReference>
<dbReference type="SUPFAM" id="SSF52096">
    <property type="entry name" value="ClpP/crotonase"/>
    <property type="match status" value="1"/>
</dbReference>
<comment type="similarity">
    <text evidence="2">Belongs to the enoyl-CoA hydratase/isomerase family.</text>
</comment>
<proteinExistence type="inferred from homology"/>
<name>A0AAD3SI58_NEPGR</name>
<dbReference type="FunFam" id="3.90.226.10:FF:000027">
    <property type="entry name" value="Probable 3-hydroxyisobutyryl-CoA hydrolase 2"/>
    <property type="match status" value="1"/>
</dbReference>
<evidence type="ECO:0000313" key="5">
    <source>
        <dbReference type="EMBL" id="GMH11763.1"/>
    </source>
</evidence>
<dbReference type="InterPro" id="IPR045004">
    <property type="entry name" value="ECH_dom"/>
</dbReference>
<dbReference type="EC" id="3.1.2.4" evidence="2"/>
<dbReference type="InterPro" id="IPR029045">
    <property type="entry name" value="ClpP/crotonase-like_dom_sf"/>
</dbReference>
<feature type="compositionally biased region" description="Polar residues" evidence="3">
    <location>
        <begin position="515"/>
        <end position="526"/>
    </location>
</feature>
<dbReference type="InterPro" id="IPR032259">
    <property type="entry name" value="HIBYL-CoA-H"/>
</dbReference>
<dbReference type="AlphaFoldDB" id="A0AAD3SI58"/>
<evidence type="ECO:0000256" key="1">
    <source>
        <dbReference type="ARBA" id="ARBA00022801"/>
    </source>
</evidence>
<evidence type="ECO:0000256" key="3">
    <source>
        <dbReference type="SAM" id="MobiDB-lite"/>
    </source>
</evidence>
<dbReference type="Gene3D" id="3.90.226.10">
    <property type="entry name" value="2-enoyl-CoA Hydratase, Chain A, domain 1"/>
    <property type="match status" value="1"/>
</dbReference>
<comment type="catalytic activity">
    <reaction evidence="2">
        <text>3-hydroxy-2-methylpropanoyl-CoA + H2O = 3-hydroxy-2-methylpropanoate + CoA + H(+)</text>
        <dbReference type="Rhea" id="RHEA:20888"/>
        <dbReference type="ChEBI" id="CHEBI:11805"/>
        <dbReference type="ChEBI" id="CHEBI:15377"/>
        <dbReference type="ChEBI" id="CHEBI:15378"/>
        <dbReference type="ChEBI" id="CHEBI:57287"/>
        <dbReference type="ChEBI" id="CHEBI:57340"/>
        <dbReference type="EC" id="3.1.2.4"/>
    </reaction>
</comment>
<gene>
    <name evidence="5" type="ORF">Nepgr_013604</name>
</gene>
<sequence length="536" mass="60149">MWKFKGLVRAHRLGFLSHQRSYLAQPYYAQHDEVQDQVLVEGRANSRAAILNRPSSLNALTSPMADRLNKLYQSWEENSGIGFVIMKGSGRAFCSGADAVNLFQLINDGKADECASFFNTLYKFVYLMGTYLKPHVAILDGITMGGGAGISLPGMFRLVTDKTVFSHPETQLGFHPDAGASFYLSRLPGYLGEYLALTGDKLDGVEMIGCGLATHFSLNARLDLIEEHLGKLMTDDPSIIESSLAHYGDLVYPDKRSVLHKIETIDKCFGHDAVEEIVDALEKEAAESYDEWCTATLVKLKAASPLSLKVTLKSIRDGRFQPLDKCLAREYRVSLNWVSRRISDDFCEGVRARLIDKDFAPKWDPPRLGEVSKDMVDSFFSPVESEQPELELPTALREPYIRWTLFVLITVFKLLLPPLNLKGCHSDFYCFILYYGCDFVANSPSDITKNGLIFARCKILRRQPSQVALWRCRSGSLWERPCTLQQVAHHCRCDASVFRLSTIVSPAASRWPKGSDQSDSGKNSSRWGRVTPDQKN</sequence>
<keyword evidence="6" id="KW-1185">Reference proteome</keyword>
<evidence type="ECO:0000256" key="2">
    <source>
        <dbReference type="RuleBase" id="RU369070"/>
    </source>
</evidence>
<feature type="domain" description="Enoyl-CoA hydratase/isomerase" evidence="4">
    <location>
        <begin position="47"/>
        <end position="380"/>
    </location>
</feature>
<feature type="region of interest" description="Disordered" evidence="3">
    <location>
        <begin position="509"/>
        <end position="536"/>
    </location>
</feature>
<dbReference type="PANTHER" id="PTHR43176:SF14">
    <property type="entry name" value="SMALL RIBOSOMAL SUBUNIT PROTEIN MS47"/>
    <property type="match status" value="1"/>
</dbReference>
<comment type="function">
    <text evidence="2">Hydrolyzes 3-hydroxyisobutyryl-CoA (HIBYL-CoA), a saline catabolite. Has high activity toward isobutyryl-CoA. Could be an isobutyryl-CoA dehydrogenase that functions in valine catabolism.</text>
</comment>
<keyword evidence="1 2" id="KW-0378">Hydrolase</keyword>
<evidence type="ECO:0000313" key="6">
    <source>
        <dbReference type="Proteomes" id="UP001279734"/>
    </source>
</evidence>
<dbReference type="EMBL" id="BSYO01000011">
    <property type="protein sequence ID" value="GMH11763.1"/>
    <property type="molecule type" value="Genomic_DNA"/>
</dbReference>
<dbReference type="CDD" id="cd06558">
    <property type="entry name" value="crotonase-like"/>
    <property type="match status" value="1"/>
</dbReference>
<reference evidence="5" key="1">
    <citation type="submission" date="2023-05" db="EMBL/GenBank/DDBJ databases">
        <title>Nepenthes gracilis genome sequencing.</title>
        <authorList>
            <person name="Fukushima K."/>
        </authorList>
    </citation>
    <scope>NUCLEOTIDE SEQUENCE</scope>
    <source>
        <strain evidence="5">SING2019-196</strain>
    </source>
</reference>
<dbReference type="GO" id="GO:0006574">
    <property type="term" value="P:L-valine catabolic process"/>
    <property type="evidence" value="ECO:0007669"/>
    <property type="project" value="UniProtKB-UniRule"/>
</dbReference>
<dbReference type="Pfam" id="PF16113">
    <property type="entry name" value="ECH_2"/>
    <property type="match status" value="1"/>
</dbReference>
<accession>A0AAD3SI58</accession>
<dbReference type="GO" id="GO:0003860">
    <property type="term" value="F:3-hydroxyisobutyryl-CoA hydrolase activity"/>
    <property type="evidence" value="ECO:0007669"/>
    <property type="project" value="UniProtKB-UniRule"/>
</dbReference>
<comment type="caution">
    <text evidence="5">The sequence shown here is derived from an EMBL/GenBank/DDBJ whole genome shotgun (WGS) entry which is preliminary data.</text>
</comment>